<accession>M1DYN2</accession>
<proteinExistence type="predicted"/>
<protein>
    <submittedName>
        <fullName evidence="3">Integrase core domain containing protein</fullName>
    </submittedName>
</protein>
<name>M1DYN2_SOLTU</name>
<feature type="domain" description="Putative plant transposon protein" evidence="2">
    <location>
        <begin position="4"/>
        <end position="75"/>
    </location>
</feature>
<dbReference type="Gramene" id="PGSC0003DMT400096532">
    <property type="protein sequence ID" value="PGSC0003DMT400096532"/>
    <property type="gene ID" value="PGSC0003DMG400046103"/>
</dbReference>
<dbReference type="Pfam" id="PF20167">
    <property type="entry name" value="Transposase_32"/>
    <property type="match status" value="1"/>
</dbReference>
<dbReference type="AlphaFoldDB" id="M1DYN2"/>
<evidence type="ECO:0000313" key="3">
    <source>
        <dbReference type="EnsemblPlants" id="PGSC0003DMT400096532"/>
    </source>
</evidence>
<reference evidence="4" key="1">
    <citation type="journal article" date="2011" name="Nature">
        <title>Genome sequence and analysis of the tuber crop potato.</title>
        <authorList>
            <consortium name="The Potato Genome Sequencing Consortium"/>
        </authorList>
    </citation>
    <scope>NUCLEOTIDE SEQUENCE [LARGE SCALE GENOMIC DNA]</scope>
    <source>
        <strain evidence="4">cv. DM1-3 516 R44</strain>
    </source>
</reference>
<keyword evidence="4" id="KW-1185">Reference proteome</keyword>
<sequence>MRLPIRKETLSFAVKFFWLAVRTRLSHTQADNVVTWERAVMISALMAGLELNFSRILIGKIHDRAFQTTTTLPFPYETDDMVMTPLFGDSMPPPDLSRAAKKRHPSDHTSDTEEAQRLRKKER</sequence>
<reference evidence="3" key="2">
    <citation type="submission" date="2015-06" db="UniProtKB">
        <authorList>
            <consortium name="EnsemblPlants"/>
        </authorList>
    </citation>
    <scope>IDENTIFICATION</scope>
    <source>
        <strain evidence="3">DM1-3 516 R44</strain>
    </source>
</reference>
<dbReference type="EnsemblPlants" id="PGSC0003DMT400096532">
    <property type="protein sequence ID" value="PGSC0003DMT400096532"/>
    <property type="gene ID" value="PGSC0003DMG400046103"/>
</dbReference>
<dbReference type="PaxDb" id="4113-PGSC0003DMT400096532"/>
<organism evidence="3 4">
    <name type="scientific">Solanum tuberosum</name>
    <name type="common">Potato</name>
    <dbReference type="NCBI Taxonomy" id="4113"/>
    <lineage>
        <taxon>Eukaryota</taxon>
        <taxon>Viridiplantae</taxon>
        <taxon>Streptophyta</taxon>
        <taxon>Embryophyta</taxon>
        <taxon>Tracheophyta</taxon>
        <taxon>Spermatophyta</taxon>
        <taxon>Magnoliopsida</taxon>
        <taxon>eudicotyledons</taxon>
        <taxon>Gunneridae</taxon>
        <taxon>Pentapetalae</taxon>
        <taxon>asterids</taxon>
        <taxon>lamiids</taxon>
        <taxon>Solanales</taxon>
        <taxon>Solanaceae</taxon>
        <taxon>Solanoideae</taxon>
        <taxon>Solaneae</taxon>
        <taxon>Solanum</taxon>
    </lineage>
</organism>
<dbReference type="InterPro" id="IPR046796">
    <property type="entry name" value="Transposase_32_dom"/>
</dbReference>
<evidence type="ECO:0000259" key="2">
    <source>
        <dbReference type="Pfam" id="PF20167"/>
    </source>
</evidence>
<evidence type="ECO:0000256" key="1">
    <source>
        <dbReference type="SAM" id="MobiDB-lite"/>
    </source>
</evidence>
<dbReference type="Proteomes" id="UP000011115">
    <property type="component" value="Unassembled WGS sequence"/>
</dbReference>
<evidence type="ECO:0000313" key="4">
    <source>
        <dbReference type="Proteomes" id="UP000011115"/>
    </source>
</evidence>
<dbReference type="InParanoid" id="M1DYN2"/>
<feature type="compositionally biased region" description="Basic and acidic residues" evidence="1">
    <location>
        <begin position="106"/>
        <end position="117"/>
    </location>
</feature>
<dbReference type="HOGENOM" id="CLU_2019312_0_0_1"/>
<feature type="region of interest" description="Disordered" evidence="1">
    <location>
        <begin position="85"/>
        <end position="123"/>
    </location>
</feature>